<protein>
    <recommendedName>
        <fullName evidence="2">SGNH hydrolase-type esterase domain-containing protein</fullName>
    </recommendedName>
</protein>
<dbReference type="InterPro" id="IPR036514">
    <property type="entry name" value="SGNH_hydro_sf"/>
</dbReference>
<gene>
    <name evidence="3" type="ORF">GWC95_13630</name>
</gene>
<dbReference type="Gene3D" id="3.40.50.1110">
    <property type="entry name" value="SGNH hydrolase"/>
    <property type="match status" value="1"/>
</dbReference>
<feature type="signal peptide" evidence="1">
    <location>
        <begin position="1"/>
        <end position="23"/>
    </location>
</feature>
<reference evidence="3 4" key="1">
    <citation type="submission" date="2020-01" db="EMBL/GenBank/DDBJ databases">
        <title>Genome analysis.</title>
        <authorList>
            <person name="Wu S."/>
            <person name="Wang G."/>
        </authorList>
    </citation>
    <scope>NUCLEOTIDE SEQUENCE [LARGE SCALE GENOMIC DNA]</scope>
    <source>
        <strain evidence="3 4">SYL130</strain>
    </source>
</reference>
<name>A0ABW9ZUZ6_9BACT</name>
<proteinExistence type="predicted"/>
<evidence type="ECO:0000313" key="4">
    <source>
        <dbReference type="Proteomes" id="UP000753802"/>
    </source>
</evidence>
<dbReference type="InterPro" id="IPR013830">
    <property type="entry name" value="SGNH_hydro"/>
</dbReference>
<dbReference type="EMBL" id="JAACJS010000015">
    <property type="protein sequence ID" value="NCI50969.1"/>
    <property type="molecule type" value="Genomic_DNA"/>
</dbReference>
<dbReference type="Proteomes" id="UP000753802">
    <property type="component" value="Unassembled WGS sequence"/>
</dbReference>
<dbReference type="RefSeq" id="WP_161819272.1">
    <property type="nucleotide sequence ID" value="NZ_JAACJS010000015.1"/>
</dbReference>
<feature type="domain" description="SGNH hydrolase-type esterase" evidence="2">
    <location>
        <begin position="42"/>
        <end position="216"/>
    </location>
</feature>
<comment type="caution">
    <text evidence="3">The sequence shown here is derived from an EMBL/GenBank/DDBJ whole genome shotgun (WGS) entry which is preliminary data.</text>
</comment>
<evidence type="ECO:0000313" key="3">
    <source>
        <dbReference type="EMBL" id="NCI50969.1"/>
    </source>
</evidence>
<feature type="chain" id="PRO_5046167581" description="SGNH hydrolase-type esterase domain-containing protein" evidence="1">
    <location>
        <begin position="24"/>
        <end position="235"/>
    </location>
</feature>
<dbReference type="PANTHER" id="PTHR30383:SF5">
    <property type="entry name" value="SGNH HYDROLASE-TYPE ESTERASE DOMAIN-CONTAINING PROTEIN"/>
    <property type="match status" value="1"/>
</dbReference>
<evidence type="ECO:0000256" key="1">
    <source>
        <dbReference type="SAM" id="SignalP"/>
    </source>
</evidence>
<dbReference type="InterPro" id="IPR051532">
    <property type="entry name" value="Ester_Hydrolysis_Enzymes"/>
</dbReference>
<dbReference type="Pfam" id="PF13472">
    <property type="entry name" value="Lipase_GDSL_2"/>
    <property type="match status" value="1"/>
</dbReference>
<dbReference type="SUPFAM" id="SSF52266">
    <property type="entry name" value="SGNH hydrolase"/>
    <property type="match status" value="1"/>
</dbReference>
<keyword evidence="4" id="KW-1185">Reference proteome</keyword>
<evidence type="ECO:0000259" key="2">
    <source>
        <dbReference type="Pfam" id="PF13472"/>
    </source>
</evidence>
<sequence length="235" mass="25963">MKKQVWIKMMLLLAVLTQLPSCSVSKSAIGQKLRNGFTVLGYGDSITEGSAEFSSYLFPLDSMLKAAGFKPTFIGPRRSQRGGIAIDHFGYGGRNAEYLAARVDSVYGLYPADLVLLHAGHNHFVEEAPVKGIVNAQRNIIQTIRKKNPASVIIVAAVITSGKLPKYEYIPDLNIAIKAMVDSLNDNHVVFVDQSANWDWMQYTISDKVHPNRAGANRIAANWFDAIVKISREKL</sequence>
<keyword evidence="1" id="KW-0732">Signal</keyword>
<accession>A0ABW9ZUZ6</accession>
<organism evidence="3 4">
    <name type="scientific">Sediminibacterium roseum</name>
    <dbReference type="NCBI Taxonomy" id="1978412"/>
    <lineage>
        <taxon>Bacteria</taxon>
        <taxon>Pseudomonadati</taxon>
        <taxon>Bacteroidota</taxon>
        <taxon>Chitinophagia</taxon>
        <taxon>Chitinophagales</taxon>
        <taxon>Chitinophagaceae</taxon>
        <taxon>Sediminibacterium</taxon>
    </lineage>
</organism>
<dbReference type="PANTHER" id="PTHR30383">
    <property type="entry name" value="THIOESTERASE 1/PROTEASE 1/LYSOPHOSPHOLIPASE L1"/>
    <property type="match status" value="1"/>
</dbReference>